<comment type="caution">
    <text evidence="4">The sequence shown here is derived from an EMBL/GenBank/DDBJ whole genome shotgun (WGS) entry which is preliminary data.</text>
</comment>
<dbReference type="InterPro" id="IPR005330">
    <property type="entry name" value="MHYT_dom"/>
</dbReference>
<name>A0A9P4NSV1_9PEZI</name>
<keyword evidence="2" id="KW-0472">Membrane</keyword>
<dbReference type="AlphaFoldDB" id="A0A9P4NSV1"/>
<dbReference type="Pfam" id="PF03707">
    <property type="entry name" value="MHYT"/>
    <property type="match status" value="2"/>
</dbReference>
<keyword evidence="5" id="KW-1185">Reference proteome</keyword>
<evidence type="ECO:0000256" key="2">
    <source>
        <dbReference type="SAM" id="Phobius"/>
    </source>
</evidence>
<accession>A0A9P4NSV1</accession>
<feature type="transmembrane region" description="Helical" evidence="2">
    <location>
        <begin position="141"/>
        <end position="163"/>
    </location>
</feature>
<organism evidence="4 5">
    <name type="scientific">Tothia fuscella</name>
    <dbReference type="NCBI Taxonomy" id="1048955"/>
    <lineage>
        <taxon>Eukaryota</taxon>
        <taxon>Fungi</taxon>
        <taxon>Dikarya</taxon>
        <taxon>Ascomycota</taxon>
        <taxon>Pezizomycotina</taxon>
        <taxon>Dothideomycetes</taxon>
        <taxon>Pleosporomycetidae</taxon>
        <taxon>Venturiales</taxon>
        <taxon>Cylindrosympodiaceae</taxon>
        <taxon>Tothia</taxon>
    </lineage>
</organism>
<protein>
    <recommendedName>
        <fullName evidence="3">MHYT domain-containing protein</fullName>
    </recommendedName>
</protein>
<feature type="transmembrane region" description="Helical" evidence="2">
    <location>
        <begin position="111"/>
        <end position="129"/>
    </location>
</feature>
<evidence type="ECO:0000259" key="3">
    <source>
        <dbReference type="PROSITE" id="PS50924"/>
    </source>
</evidence>
<reference evidence="4" key="1">
    <citation type="journal article" date="2020" name="Stud. Mycol.">
        <title>101 Dothideomycetes genomes: a test case for predicting lifestyles and emergence of pathogens.</title>
        <authorList>
            <person name="Haridas S."/>
            <person name="Albert R."/>
            <person name="Binder M."/>
            <person name="Bloem J."/>
            <person name="Labutti K."/>
            <person name="Salamov A."/>
            <person name="Andreopoulos B."/>
            <person name="Baker S."/>
            <person name="Barry K."/>
            <person name="Bills G."/>
            <person name="Bluhm B."/>
            <person name="Cannon C."/>
            <person name="Castanera R."/>
            <person name="Culley D."/>
            <person name="Daum C."/>
            <person name="Ezra D."/>
            <person name="Gonzalez J."/>
            <person name="Henrissat B."/>
            <person name="Kuo A."/>
            <person name="Liang C."/>
            <person name="Lipzen A."/>
            <person name="Lutzoni F."/>
            <person name="Magnuson J."/>
            <person name="Mondo S."/>
            <person name="Nolan M."/>
            <person name="Ohm R."/>
            <person name="Pangilinan J."/>
            <person name="Park H.-J."/>
            <person name="Ramirez L."/>
            <person name="Alfaro M."/>
            <person name="Sun H."/>
            <person name="Tritt A."/>
            <person name="Yoshinaga Y."/>
            <person name="Zwiers L.-H."/>
            <person name="Turgeon B."/>
            <person name="Goodwin S."/>
            <person name="Spatafora J."/>
            <person name="Crous P."/>
            <person name="Grigoriev I."/>
        </authorList>
    </citation>
    <scope>NUCLEOTIDE SEQUENCE</scope>
    <source>
        <strain evidence="4">CBS 130266</strain>
    </source>
</reference>
<dbReference type="OrthoDB" id="264015at2759"/>
<sequence length="838" mass="92006">MTTPTPSATTTPTPSPSPSGDSARYLIGDEVDFHFASGIIIASFFVSLVGAVTTVELLHRKREGKGWTSWLQQLAISVSFGLVAIWCMHFVGNRAIILGDGRKEIQLYYNSGFTALSVFLPIVFLFFGFTTVELRPPGHKYFWPALVLAGIIAGLAITGMHYVGNFGITNYKLINPPGFVVGAAAIAVGASVIALTLFFYFKEKWINSLPRRVACACVLAGAVSGMHWTASVGTRYTLQTMTADASGMNRDTNLIVAIIVSLLSCVLCLVFGILTQRRKKQLEDRAQHVVLASATFDADGKVLVTPEGLLPCQKITRQYNQRSFNDEFNVAHPVFQWLFRVTFNWSGVVDLVPAMRAHLHTVSNLKSQNGTRPMTPGSEAVFADGESTEDYSIIFREHFCVAASELAEHLEEPIQDLGVLYNQIIMTGSLASEFQPKRNLRLASGGKTQDVESGIINPAMFGRGQLLFLVRIADKAKVTKLISAGYRFAHPAHVGDIIARSMQVPHNDMVNTIDQLQQYSKQCVEQQEEPYSAYLACYAMRAAVDKSNGSWEILVPIDMPFQLPHAELSVNPLKPLQTKLLSRLDGLSANQCLSYLNNRAAESSNADEKEFLELLLDQVTQLTISVPESFFGNAIFSAKPIKVPGMSSVKSGGSPVYIYPFCIIPDVHSSSIKSTNKLTYIPLSFFKCFQRVYKGSPDHAILARKIHREFGAILSAKGLGSISSGSTRDSVNGSLTNKAKRRSTKVWPFPRSATPKSPVRPDFASDSHLVEAKNDPSTHAFGGIMVSSDTTVEIHAKETSTLELQEMGVRTEATIGASEQSTYVDELFRLTSTRWRQN</sequence>
<feature type="compositionally biased region" description="Low complexity" evidence="1">
    <location>
        <begin position="1"/>
        <end position="12"/>
    </location>
</feature>
<dbReference type="EMBL" id="MU007037">
    <property type="protein sequence ID" value="KAF2430679.1"/>
    <property type="molecule type" value="Genomic_DNA"/>
</dbReference>
<keyword evidence="2" id="KW-1133">Transmembrane helix</keyword>
<keyword evidence="2" id="KW-0812">Transmembrane</keyword>
<feature type="transmembrane region" description="Helical" evidence="2">
    <location>
        <begin position="70"/>
        <end position="91"/>
    </location>
</feature>
<dbReference type="PANTHER" id="PTHR35152:SF1">
    <property type="entry name" value="DOMAIN SIGNALLING PROTEIN, PUTATIVE (AFU_ORTHOLOGUE AFUA_5G11310)-RELATED"/>
    <property type="match status" value="1"/>
</dbReference>
<evidence type="ECO:0000313" key="4">
    <source>
        <dbReference type="EMBL" id="KAF2430679.1"/>
    </source>
</evidence>
<feature type="domain" description="MHYT" evidence="3">
    <location>
        <begin position="35"/>
        <end position="237"/>
    </location>
</feature>
<gene>
    <name evidence="4" type="ORF">EJ08DRAFT_588634</name>
</gene>
<evidence type="ECO:0000313" key="5">
    <source>
        <dbReference type="Proteomes" id="UP000800235"/>
    </source>
</evidence>
<feature type="region of interest" description="Disordered" evidence="1">
    <location>
        <begin position="1"/>
        <end position="20"/>
    </location>
</feature>
<dbReference type="PROSITE" id="PS50924">
    <property type="entry name" value="MHYT"/>
    <property type="match status" value="1"/>
</dbReference>
<proteinExistence type="predicted"/>
<feature type="transmembrane region" description="Helical" evidence="2">
    <location>
        <begin position="254"/>
        <end position="275"/>
    </location>
</feature>
<feature type="transmembrane region" description="Helical" evidence="2">
    <location>
        <begin position="178"/>
        <end position="201"/>
    </location>
</feature>
<evidence type="ECO:0000256" key="1">
    <source>
        <dbReference type="SAM" id="MobiDB-lite"/>
    </source>
</evidence>
<dbReference type="Proteomes" id="UP000800235">
    <property type="component" value="Unassembled WGS sequence"/>
</dbReference>
<feature type="transmembrane region" description="Helical" evidence="2">
    <location>
        <begin position="35"/>
        <end position="58"/>
    </location>
</feature>
<dbReference type="PANTHER" id="PTHR35152">
    <property type="entry name" value="DOMAIN SIGNALLING PROTEIN, PUTATIVE (AFU_ORTHOLOGUE AFUA_5G11310)-RELATED"/>
    <property type="match status" value="1"/>
</dbReference>